<gene>
    <name evidence="1" type="ORF">DHV22_10050</name>
</gene>
<evidence type="ECO:0000313" key="2">
    <source>
        <dbReference type="Proteomes" id="UP000263268"/>
    </source>
</evidence>
<dbReference type="EMBL" id="DPRK01000161">
    <property type="protein sequence ID" value="HCY81905.1"/>
    <property type="molecule type" value="Genomic_DNA"/>
</dbReference>
<proteinExistence type="predicted"/>
<organism evidence="1 2">
    <name type="scientific">Xanthomarina gelatinilytica</name>
    <dbReference type="NCBI Taxonomy" id="1137281"/>
    <lineage>
        <taxon>Bacteria</taxon>
        <taxon>Pseudomonadati</taxon>
        <taxon>Bacteroidota</taxon>
        <taxon>Flavobacteriia</taxon>
        <taxon>Flavobacteriales</taxon>
        <taxon>Flavobacteriaceae</taxon>
        <taxon>Xanthomarina</taxon>
    </lineage>
</organism>
<dbReference type="AlphaFoldDB" id="A0A3D6BV24"/>
<accession>A0A3D6BV24</accession>
<name>A0A3D6BV24_9FLAO</name>
<reference evidence="1 2" key="1">
    <citation type="journal article" date="2018" name="Nat. Biotechnol.">
        <title>A standardized bacterial taxonomy based on genome phylogeny substantially revises the tree of life.</title>
        <authorList>
            <person name="Parks D.H."/>
            <person name="Chuvochina M."/>
            <person name="Waite D.W."/>
            <person name="Rinke C."/>
            <person name="Skarshewski A."/>
            <person name="Chaumeil P.A."/>
            <person name="Hugenholtz P."/>
        </authorList>
    </citation>
    <scope>NUCLEOTIDE SEQUENCE [LARGE SCALE GENOMIC DNA]</scope>
    <source>
        <strain evidence="1">UBA10227</strain>
    </source>
</reference>
<sequence>MIEKLFNTYPEKFHIITYQPGHSGALIYRVLAHNPKFYWQDSFAAIKSHQNRKNPLDWPDYDIGYKTQPNMRDEKGNFVPNNPLQQRLTVV</sequence>
<feature type="non-terminal residue" evidence="1">
    <location>
        <position position="91"/>
    </location>
</feature>
<dbReference type="Proteomes" id="UP000263268">
    <property type="component" value="Unassembled WGS sequence"/>
</dbReference>
<evidence type="ECO:0000313" key="1">
    <source>
        <dbReference type="EMBL" id="HCY81905.1"/>
    </source>
</evidence>
<protein>
    <submittedName>
        <fullName evidence="1">Uncharacterized protein</fullName>
    </submittedName>
</protein>
<comment type="caution">
    <text evidence="1">The sequence shown here is derived from an EMBL/GenBank/DDBJ whole genome shotgun (WGS) entry which is preliminary data.</text>
</comment>